<sequence length="227" mass="25852">MKAKKKKHNKVANLKNKTEKTANNSAAEQQIMEINAAFSDRIKKSLYKGAVLESIFACALKTEDIETLKIIESQNIKINTECITELFVGFITEFGKYKFAIQWLQEQFSSIIDDMITENPKIIKCMIIDSCENRDDEFISFIIKNYSNKIDVDEAFDNLVTLNFGHGITLLLNNCKVTQESIQKAIKTAQTLGNIAAEKILNPNIKLKKPPRKKKVTYNILISKKLK</sequence>
<protein>
    <submittedName>
        <fullName evidence="2">Uncharacterized protein</fullName>
    </submittedName>
</protein>
<gene>
    <name evidence="2" type="ORF">UT76HP_01736</name>
</gene>
<accession>A0A2U3RAZ9</accession>
<evidence type="ECO:0000256" key="1">
    <source>
        <dbReference type="SAM" id="MobiDB-lite"/>
    </source>
</evidence>
<dbReference type="GeneID" id="89459722"/>
<dbReference type="EMBL" id="LS398552">
    <property type="protein sequence ID" value="SPR10383.1"/>
    <property type="molecule type" value="Genomic_DNA"/>
</dbReference>
<dbReference type="Proteomes" id="UP000244943">
    <property type="component" value="Chromosome I"/>
</dbReference>
<feature type="region of interest" description="Disordered" evidence="1">
    <location>
        <begin position="1"/>
        <end position="25"/>
    </location>
</feature>
<proteinExistence type="predicted"/>
<organism evidence="2 3">
    <name type="scientific">Orientia tsutsugamushi</name>
    <name type="common">Rickettsia tsutsugamushi</name>
    <dbReference type="NCBI Taxonomy" id="784"/>
    <lineage>
        <taxon>Bacteria</taxon>
        <taxon>Pseudomonadati</taxon>
        <taxon>Pseudomonadota</taxon>
        <taxon>Alphaproteobacteria</taxon>
        <taxon>Rickettsiales</taxon>
        <taxon>Rickettsiaceae</taxon>
        <taxon>Rickettsieae</taxon>
        <taxon>Orientia</taxon>
    </lineage>
</organism>
<dbReference type="RefSeq" id="WP_109227535.1">
    <property type="nucleotide sequence ID" value="NZ_CP044031.1"/>
</dbReference>
<feature type="compositionally biased region" description="Basic residues" evidence="1">
    <location>
        <begin position="1"/>
        <end position="10"/>
    </location>
</feature>
<dbReference type="AlphaFoldDB" id="A0A2U3RAZ9"/>
<name>A0A2U3RAZ9_ORITS</name>
<evidence type="ECO:0000313" key="2">
    <source>
        <dbReference type="EMBL" id="SPR10383.1"/>
    </source>
</evidence>
<evidence type="ECO:0000313" key="3">
    <source>
        <dbReference type="Proteomes" id="UP000244943"/>
    </source>
</evidence>
<reference evidence="3" key="1">
    <citation type="submission" date="2018-03" db="EMBL/GenBank/DDBJ databases">
        <authorList>
            <person name="Batty M. E."/>
            <person name="Batty M E."/>
        </authorList>
    </citation>
    <scope>NUCLEOTIDE SEQUENCE [LARGE SCALE GENOMIC DNA]</scope>
</reference>